<sequence>MAVNTGIEWTDHTFNPWTGCTNISPGCDNCYAEAWSKRSGHVKWGNSPRKRTTESYWKAPAIWQSKAALFQSQHGRRQRVFCASLADVFDNQVDPSWRADLFEVIRATPSLDWQLLTKRPQNIRKMLPLDWGTEGYDNVWLGFTAEDQARFDQRKKVIEQVPAAVWFVSYEPAIGSLRISGGDPKPDWLIVGGESGHGARPMDSTWVRDVISDCEAFSIAPFFKQWGAFGNNPLVSESRMALDEVKKIDVHGKGGGLLDGKIVRRFPSTLHRSQSKKTNAA</sequence>
<dbReference type="RefSeq" id="WP_210320429.1">
    <property type="nucleotide sequence ID" value="NZ_JACIHI010000002.1"/>
</dbReference>
<name>A0A7W6UH89_9HYPH</name>
<dbReference type="InterPro" id="IPR011101">
    <property type="entry name" value="DUF5131"/>
</dbReference>
<evidence type="ECO:0000313" key="1">
    <source>
        <dbReference type="EMBL" id="MBB4438132.1"/>
    </source>
</evidence>
<gene>
    <name evidence="1" type="ORF">GGE15_001381</name>
</gene>
<accession>A0A7W6UH89</accession>
<protein>
    <submittedName>
        <fullName evidence="1">Protein gp37</fullName>
    </submittedName>
</protein>
<comment type="caution">
    <text evidence="1">The sequence shown here is derived from an EMBL/GenBank/DDBJ whole genome shotgun (WGS) entry which is preliminary data.</text>
</comment>
<evidence type="ECO:0000313" key="2">
    <source>
        <dbReference type="Proteomes" id="UP000533724"/>
    </source>
</evidence>
<organism evidence="1 2">
    <name type="scientific">Rhizobium esperanzae</name>
    <dbReference type="NCBI Taxonomy" id="1967781"/>
    <lineage>
        <taxon>Bacteria</taxon>
        <taxon>Pseudomonadati</taxon>
        <taxon>Pseudomonadota</taxon>
        <taxon>Alphaproteobacteria</taxon>
        <taxon>Hyphomicrobiales</taxon>
        <taxon>Rhizobiaceae</taxon>
        <taxon>Rhizobium/Agrobacterium group</taxon>
        <taxon>Rhizobium</taxon>
    </lineage>
</organism>
<dbReference type="EMBL" id="JACIHI010000002">
    <property type="protein sequence ID" value="MBB4438132.1"/>
    <property type="molecule type" value="Genomic_DNA"/>
</dbReference>
<dbReference type="AlphaFoldDB" id="A0A7W6UH89"/>
<dbReference type="Pfam" id="PF07505">
    <property type="entry name" value="DUF5131"/>
    <property type="match status" value="1"/>
</dbReference>
<dbReference type="Proteomes" id="UP000533724">
    <property type="component" value="Unassembled WGS sequence"/>
</dbReference>
<reference evidence="1 2" key="1">
    <citation type="submission" date="2020-08" db="EMBL/GenBank/DDBJ databases">
        <title>Genomic Encyclopedia of Type Strains, Phase IV (KMG-V): Genome sequencing to study the core and pangenomes of soil and plant-associated prokaryotes.</title>
        <authorList>
            <person name="Whitman W."/>
        </authorList>
    </citation>
    <scope>NUCLEOTIDE SEQUENCE [LARGE SCALE GENOMIC DNA]</scope>
    <source>
        <strain evidence="1 2">SEMIA 414</strain>
    </source>
</reference>
<proteinExistence type="predicted"/>